<protein>
    <submittedName>
        <fullName evidence="1">Uncharacterized protein</fullName>
    </submittedName>
</protein>
<organism evidence="1 2">
    <name type="scientific">Megasphaera intestinihominis</name>
    <dbReference type="NCBI Taxonomy" id="3133159"/>
    <lineage>
        <taxon>Bacteria</taxon>
        <taxon>Bacillati</taxon>
        <taxon>Bacillota</taxon>
        <taxon>Negativicutes</taxon>
        <taxon>Veillonellales</taxon>
        <taxon>Veillonellaceae</taxon>
        <taxon>Megasphaera</taxon>
    </lineage>
</organism>
<sequence>MDIAKTITLYNLDDVTFTLSDDRASKLLDGFGKVVYSATNKETVWLLDSLRKASQLNKGEDLAVIENKRQAIEHELYDGLHIMDEWRNDMRALAREQVKAMDYITKHAASAQFDEFHVRDGYKKIWQAVQTFQEELKTLDKVYRNIYAIRDDRIAIADKRLVKLERTLHEAVETDESFNRDMVFIRGFEDLARIGDGLTRDIGKNSAEDIALYDAFVRASNGYIESVQAISSFREADDFLAMSDTPPLHEQFTDFNVGDYEYEKALLRLRVVSKATQAQPLLYDVSPHVDIDDTDDKGQLEIKDTTAATKAYYNKHYYNAPEVNAMVKGGTGTTTPVPNILTTDGQDDKGRYFEIELLNSSGNRTTGIVSWVAKGW</sequence>
<dbReference type="Proteomes" id="UP001433088">
    <property type="component" value="Unassembled WGS sequence"/>
</dbReference>
<dbReference type="EMBL" id="JBBMEU010000033">
    <property type="protein sequence ID" value="MEQ2422449.1"/>
    <property type="molecule type" value="Genomic_DNA"/>
</dbReference>
<name>A0ABV1CWC0_9FIRM</name>
<keyword evidence="2" id="KW-1185">Reference proteome</keyword>
<evidence type="ECO:0000313" key="1">
    <source>
        <dbReference type="EMBL" id="MEQ2422449.1"/>
    </source>
</evidence>
<evidence type="ECO:0000313" key="2">
    <source>
        <dbReference type="Proteomes" id="UP001433088"/>
    </source>
</evidence>
<gene>
    <name evidence="1" type="ORF">WMO23_06840</name>
</gene>
<accession>A0ABV1CWC0</accession>
<proteinExistence type="predicted"/>
<comment type="caution">
    <text evidence="1">The sequence shown here is derived from an EMBL/GenBank/DDBJ whole genome shotgun (WGS) entry which is preliminary data.</text>
</comment>
<reference evidence="1 2" key="1">
    <citation type="submission" date="2024-03" db="EMBL/GenBank/DDBJ databases">
        <title>Human intestinal bacterial collection.</title>
        <authorList>
            <person name="Pauvert C."/>
            <person name="Hitch T.C.A."/>
            <person name="Clavel T."/>
        </authorList>
    </citation>
    <scope>NUCLEOTIDE SEQUENCE [LARGE SCALE GENOMIC DNA]</scope>
    <source>
        <strain evidence="1 2">CLA-AA-H81</strain>
    </source>
</reference>